<keyword evidence="15" id="KW-1185">Reference proteome</keyword>
<dbReference type="InterPro" id="IPR027417">
    <property type="entry name" value="P-loop_NTPase"/>
</dbReference>
<evidence type="ECO:0000256" key="1">
    <source>
        <dbReference type="ARBA" id="ARBA00006360"/>
    </source>
</evidence>
<feature type="domain" description="AAA+ ATPase" evidence="13">
    <location>
        <begin position="37"/>
        <end position="178"/>
    </location>
</feature>
<dbReference type="PANTHER" id="PTHR11669:SF0">
    <property type="entry name" value="PROTEIN STICHEL-LIKE 2"/>
    <property type="match status" value="1"/>
</dbReference>
<keyword evidence="2 11" id="KW-0808">Transferase</keyword>
<proteinExistence type="inferred from homology"/>
<comment type="similarity">
    <text evidence="1 11">Belongs to the DnaX/STICHEL family.</text>
</comment>
<name>A0A368NH23_9GAMM</name>
<dbReference type="PANTHER" id="PTHR11669">
    <property type="entry name" value="REPLICATION FACTOR C / DNA POLYMERASE III GAMMA-TAU SUBUNIT"/>
    <property type="match status" value="1"/>
</dbReference>
<evidence type="ECO:0000256" key="3">
    <source>
        <dbReference type="ARBA" id="ARBA00022695"/>
    </source>
</evidence>
<keyword evidence="4 11" id="KW-0235">DNA replication</keyword>
<dbReference type="NCBIfam" id="NF005942">
    <property type="entry name" value="PRK07994.1"/>
    <property type="match status" value="1"/>
</dbReference>
<keyword evidence="3 11" id="KW-0548">Nucleotidyltransferase</keyword>
<feature type="compositionally biased region" description="Low complexity" evidence="12">
    <location>
        <begin position="538"/>
        <end position="556"/>
    </location>
</feature>
<evidence type="ECO:0000256" key="12">
    <source>
        <dbReference type="SAM" id="MobiDB-lite"/>
    </source>
</evidence>
<dbReference type="FunFam" id="3.40.50.300:FF:000014">
    <property type="entry name" value="DNA polymerase III subunit gamma/tau"/>
    <property type="match status" value="1"/>
</dbReference>
<dbReference type="NCBIfam" id="TIGR02397">
    <property type="entry name" value="dnaX_nterm"/>
    <property type="match status" value="1"/>
</dbReference>
<evidence type="ECO:0000256" key="2">
    <source>
        <dbReference type="ARBA" id="ARBA00022679"/>
    </source>
</evidence>
<dbReference type="GO" id="GO:0006261">
    <property type="term" value="P:DNA-templated DNA replication"/>
    <property type="evidence" value="ECO:0007669"/>
    <property type="project" value="TreeGrafter"/>
</dbReference>
<dbReference type="InterPro" id="IPR008921">
    <property type="entry name" value="DNA_pol3_clamp-load_cplx_C"/>
</dbReference>
<dbReference type="RefSeq" id="WP_114338416.1">
    <property type="nucleotide sequence ID" value="NZ_QPID01000006.1"/>
</dbReference>
<dbReference type="SUPFAM" id="SSF48019">
    <property type="entry name" value="post-AAA+ oligomerization domain-like"/>
    <property type="match status" value="1"/>
</dbReference>
<feature type="compositionally biased region" description="Polar residues" evidence="12">
    <location>
        <begin position="623"/>
        <end position="648"/>
    </location>
</feature>
<feature type="region of interest" description="Disordered" evidence="12">
    <location>
        <begin position="581"/>
        <end position="665"/>
    </location>
</feature>
<dbReference type="CDD" id="cd00009">
    <property type="entry name" value="AAA"/>
    <property type="match status" value="1"/>
</dbReference>
<dbReference type="GO" id="GO:0005524">
    <property type="term" value="F:ATP binding"/>
    <property type="evidence" value="ECO:0007669"/>
    <property type="project" value="UniProtKB-KW"/>
</dbReference>
<dbReference type="PRINTS" id="PR00300">
    <property type="entry name" value="CLPPROTEASEA"/>
</dbReference>
<dbReference type="InterPro" id="IPR045085">
    <property type="entry name" value="HLD_clamp_pol_III_gamma_tau"/>
</dbReference>
<keyword evidence="6 11" id="KW-0547">Nucleotide-binding</keyword>
<evidence type="ECO:0000256" key="11">
    <source>
        <dbReference type="RuleBase" id="RU364063"/>
    </source>
</evidence>
<dbReference type="InterPro" id="IPR012763">
    <property type="entry name" value="DNA_pol_III_sug/sutau_N"/>
</dbReference>
<dbReference type="Pfam" id="PF12170">
    <property type="entry name" value="DNA_pol3_tau_5"/>
    <property type="match status" value="1"/>
</dbReference>
<evidence type="ECO:0000256" key="5">
    <source>
        <dbReference type="ARBA" id="ARBA00022723"/>
    </source>
</evidence>
<evidence type="ECO:0000313" key="14">
    <source>
        <dbReference type="EMBL" id="RCU49420.1"/>
    </source>
</evidence>
<dbReference type="NCBIfam" id="NF004046">
    <property type="entry name" value="PRK05563.1"/>
    <property type="match status" value="1"/>
</dbReference>
<reference evidence="14 15" key="1">
    <citation type="submission" date="2018-07" db="EMBL/GenBank/DDBJ databases">
        <title>Corallincola holothuriorum sp. nov., a new facultative anaerobe isolated from sea cucumber Apostichopus japonicus.</title>
        <authorList>
            <person name="Xia H."/>
        </authorList>
    </citation>
    <scope>NUCLEOTIDE SEQUENCE [LARGE SCALE GENOMIC DNA]</scope>
    <source>
        <strain evidence="14 15">C4</strain>
    </source>
</reference>
<keyword evidence="7" id="KW-0862">Zinc</keyword>
<evidence type="ECO:0000256" key="7">
    <source>
        <dbReference type="ARBA" id="ARBA00022833"/>
    </source>
</evidence>
<dbReference type="OrthoDB" id="9810148at2"/>
<dbReference type="Pfam" id="PF13177">
    <property type="entry name" value="DNA_pol3_delta2"/>
    <property type="match status" value="1"/>
</dbReference>
<dbReference type="InterPro" id="IPR021029">
    <property type="entry name" value="DNA_pol_III_tau_dom-5"/>
</dbReference>
<feature type="region of interest" description="Disordered" evidence="12">
    <location>
        <begin position="487"/>
        <end position="514"/>
    </location>
</feature>
<dbReference type="Gene3D" id="1.10.8.60">
    <property type="match status" value="1"/>
</dbReference>
<dbReference type="SMART" id="SM00382">
    <property type="entry name" value="AAA"/>
    <property type="match status" value="1"/>
</dbReference>
<dbReference type="InterPro" id="IPR003593">
    <property type="entry name" value="AAA+_ATPase"/>
</dbReference>
<keyword evidence="9 11" id="KW-0239">DNA-directed DNA polymerase</keyword>
<dbReference type="Pfam" id="PF12169">
    <property type="entry name" value="DNA_pol3_gamma3"/>
    <property type="match status" value="1"/>
</dbReference>
<comment type="catalytic activity">
    <reaction evidence="10 11">
        <text>DNA(n) + a 2'-deoxyribonucleoside 5'-triphosphate = DNA(n+1) + diphosphate</text>
        <dbReference type="Rhea" id="RHEA:22508"/>
        <dbReference type="Rhea" id="RHEA-COMP:17339"/>
        <dbReference type="Rhea" id="RHEA-COMP:17340"/>
        <dbReference type="ChEBI" id="CHEBI:33019"/>
        <dbReference type="ChEBI" id="CHEBI:61560"/>
        <dbReference type="ChEBI" id="CHEBI:173112"/>
        <dbReference type="EC" id="2.7.7.7"/>
    </reaction>
</comment>
<comment type="caution">
    <text evidence="14">The sequence shown here is derived from an EMBL/GenBank/DDBJ whole genome shotgun (WGS) entry which is preliminary data.</text>
</comment>
<dbReference type="GO" id="GO:0009360">
    <property type="term" value="C:DNA polymerase III complex"/>
    <property type="evidence" value="ECO:0007669"/>
    <property type="project" value="InterPro"/>
</dbReference>
<dbReference type="SUPFAM" id="SSF52540">
    <property type="entry name" value="P-loop containing nucleoside triphosphate hydrolases"/>
    <property type="match status" value="1"/>
</dbReference>
<comment type="function">
    <text evidence="11">DNA polymerase III is a complex, multichain enzyme responsible for most of the replicative synthesis in bacteria. This DNA polymerase also exhibits 3' to 5' exonuclease activity.</text>
</comment>
<feature type="region of interest" description="Disordered" evidence="12">
    <location>
        <begin position="534"/>
        <end position="567"/>
    </location>
</feature>
<dbReference type="GO" id="GO:0003887">
    <property type="term" value="F:DNA-directed DNA polymerase activity"/>
    <property type="evidence" value="ECO:0007669"/>
    <property type="project" value="UniProtKB-KW"/>
</dbReference>
<evidence type="ECO:0000313" key="15">
    <source>
        <dbReference type="Proteomes" id="UP000252558"/>
    </source>
</evidence>
<dbReference type="Gene3D" id="1.20.272.10">
    <property type="match status" value="1"/>
</dbReference>
<dbReference type="InterPro" id="IPR001270">
    <property type="entry name" value="ClpA/B"/>
</dbReference>
<evidence type="ECO:0000256" key="8">
    <source>
        <dbReference type="ARBA" id="ARBA00022840"/>
    </source>
</evidence>
<feature type="compositionally biased region" description="Low complexity" evidence="12">
    <location>
        <begin position="610"/>
        <end position="622"/>
    </location>
</feature>
<dbReference type="Pfam" id="PF22608">
    <property type="entry name" value="DNAX_ATPase_lid"/>
    <property type="match status" value="1"/>
</dbReference>
<dbReference type="AlphaFoldDB" id="A0A368NH23"/>
<dbReference type="GO" id="GO:0003677">
    <property type="term" value="F:DNA binding"/>
    <property type="evidence" value="ECO:0007669"/>
    <property type="project" value="InterPro"/>
</dbReference>
<keyword evidence="5" id="KW-0479">Metal-binding</keyword>
<dbReference type="InterPro" id="IPR038249">
    <property type="entry name" value="PolIII_tau_V_sf"/>
</dbReference>
<comment type="subunit">
    <text evidence="11">DNA polymerase III contains a core (composed of alpha, epsilon and theta chains) that associates with a tau subunit. This core dimerizes to form the POLIII' complex. PolIII' associates with the gamma complex (composed of gamma, delta, delta', psi and chi chains) and with the beta chain to form the complete DNA polymerase III complex.</text>
</comment>
<dbReference type="InterPro" id="IPR050238">
    <property type="entry name" value="DNA_Rep/Repair_Clamp_Loader"/>
</dbReference>
<sequence>MSYQALARTWRPQTFAEVVGQPHVVQAISNGIAQQRLHHAFLFSGTRGVGKTTIARLLAKSLNCEQGPTPTPCGVCSACMEVKQGNFVDLIEIDAASRTKVEDTRELLENVQYRPTRGRYKVYLIDEVHMLSKHSFNALLKTLEEPPPHVKFLLATTDPQKLPITILSRCLQFNLRSLSVDEISNHLRSVLSAEQIPFDNDALIEIARAARGSMRDALSLTDQAVAHGNGSAAYLTVCQMLGTVQREQLTQLLAAIVKGDGSAAMAQVAHLAQYSPDFDKLLSELSDALHRIAMLQQIGMDDSIAQSALWQGLPELAGGIAPEMVQLYYRFMVEGRRELPLSPDPRVALEMTLLRCLSFRPKGTEQGVEPNKNVSTLSAHADSVVTSSAEPGGEPPVAIVESSANKTTPKPVEPLNRPSDLPVLDPQPQAVADEPEKPPQQPHGSSVPVAAYAEAGSSVGVSHDEVEASPESVTAPLVVAPAVIEHSTTDSHAETDNQSSDEEQWSSSDSAALSMQDALVREQEHIMLTATEHGYSGSQQTSAQQTAVQDVATQDAPAPNTEVQSGAGKAIAARNILRSHKLNLERSGKKPKGLGATSPNPVMLNRPQPIETSQQEITSQQQAVTENTADADSGGQSSIPTNSVNQAASVPVTADSVSKKAPSKRKLLPTDDVWSKLIELCELGGIVRQLAINSVLIEQGDVWRLGLVAEQKHLATERLQAQLVEALSDLSGQRISLVIDLAQEDADETPRQIQQRLKNELLERTKQIINADLNVQFFVEQFDASVDDDSIKPLT</sequence>
<dbReference type="FunFam" id="1.20.272.10:FF:000003">
    <property type="entry name" value="DNA polymerase III subunit gamma/tau"/>
    <property type="match status" value="1"/>
</dbReference>
<feature type="region of interest" description="Disordered" evidence="12">
    <location>
        <begin position="362"/>
        <end position="447"/>
    </location>
</feature>
<evidence type="ECO:0000256" key="10">
    <source>
        <dbReference type="ARBA" id="ARBA00049244"/>
    </source>
</evidence>
<evidence type="ECO:0000256" key="4">
    <source>
        <dbReference type="ARBA" id="ARBA00022705"/>
    </source>
</evidence>
<evidence type="ECO:0000256" key="9">
    <source>
        <dbReference type="ARBA" id="ARBA00022932"/>
    </source>
</evidence>
<evidence type="ECO:0000256" key="6">
    <source>
        <dbReference type="ARBA" id="ARBA00022741"/>
    </source>
</evidence>
<dbReference type="Gene3D" id="3.40.50.300">
    <property type="entry name" value="P-loop containing nucleotide triphosphate hydrolases"/>
    <property type="match status" value="1"/>
</dbReference>
<dbReference type="GO" id="GO:0046872">
    <property type="term" value="F:metal ion binding"/>
    <property type="evidence" value="ECO:0007669"/>
    <property type="project" value="UniProtKB-KW"/>
</dbReference>
<dbReference type="EMBL" id="QPID01000006">
    <property type="protein sequence ID" value="RCU49420.1"/>
    <property type="molecule type" value="Genomic_DNA"/>
</dbReference>
<evidence type="ECO:0000259" key="13">
    <source>
        <dbReference type="SMART" id="SM00382"/>
    </source>
</evidence>
<dbReference type="FunFam" id="1.10.8.60:FF:000013">
    <property type="entry name" value="DNA polymerase III subunit gamma/tau"/>
    <property type="match status" value="1"/>
</dbReference>
<dbReference type="Proteomes" id="UP000252558">
    <property type="component" value="Unassembled WGS sequence"/>
</dbReference>
<feature type="compositionally biased region" description="Polar residues" evidence="12">
    <location>
        <begin position="372"/>
        <end position="389"/>
    </location>
</feature>
<accession>A0A368NH23</accession>
<dbReference type="CDD" id="cd18137">
    <property type="entry name" value="HLD_clamp_pol_III_gamma_tau"/>
    <property type="match status" value="1"/>
</dbReference>
<dbReference type="EC" id="2.7.7.7" evidence="11"/>
<protein>
    <recommendedName>
        <fullName evidence="11">DNA polymerase III subunit gamma/tau</fullName>
        <ecNumber evidence="11">2.7.7.7</ecNumber>
    </recommendedName>
</protein>
<gene>
    <name evidence="11" type="primary">dnaX</name>
    <name evidence="14" type="ORF">DU002_10860</name>
</gene>
<organism evidence="14 15">
    <name type="scientific">Corallincola holothuriorum</name>
    <dbReference type="NCBI Taxonomy" id="2282215"/>
    <lineage>
        <taxon>Bacteria</taxon>
        <taxon>Pseudomonadati</taxon>
        <taxon>Pseudomonadota</taxon>
        <taxon>Gammaproteobacteria</taxon>
        <taxon>Alteromonadales</taxon>
        <taxon>Psychromonadaceae</taxon>
        <taxon>Corallincola</taxon>
    </lineage>
</organism>
<keyword evidence="8 11" id="KW-0067">ATP-binding</keyword>
<dbReference type="Gene3D" id="3.30.300.150">
    <property type="entry name" value="DNA polymerase III, tau subunit, domain V"/>
    <property type="match status" value="1"/>
</dbReference>
<dbReference type="InterPro" id="IPR022754">
    <property type="entry name" value="DNA_pol_III_gamma-3"/>
</dbReference>